<evidence type="ECO:0000256" key="3">
    <source>
        <dbReference type="ARBA" id="ARBA00022723"/>
    </source>
</evidence>
<dbReference type="SMART" id="SM00235">
    <property type="entry name" value="ZnMc"/>
    <property type="match status" value="1"/>
</dbReference>
<keyword evidence="5" id="KW-0862">Zinc</keyword>
<dbReference type="SUPFAM" id="SSF55486">
    <property type="entry name" value="Metalloproteases ('zincins'), catalytic domain"/>
    <property type="match status" value="1"/>
</dbReference>
<dbReference type="SUPFAM" id="SSF51120">
    <property type="entry name" value="beta-Roll"/>
    <property type="match status" value="1"/>
</dbReference>
<comment type="similarity">
    <text evidence="1">Belongs to the peptidase M10B family.</text>
</comment>
<dbReference type="GO" id="GO:0005509">
    <property type="term" value="F:calcium ion binding"/>
    <property type="evidence" value="ECO:0007669"/>
    <property type="project" value="InterPro"/>
</dbReference>
<dbReference type="InterPro" id="IPR001343">
    <property type="entry name" value="Hemolysn_Ca-bd"/>
</dbReference>
<dbReference type="EMBL" id="RFLX01000013">
    <property type="protein sequence ID" value="RMI20187.1"/>
    <property type="molecule type" value="Genomic_DNA"/>
</dbReference>
<dbReference type="InParanoid" id="A0A3A9JE64"/>
<evidence type="ECO:0000256" key="2">
    <source>
        <dbReference type="ARBA" id="ARBA00022670"/>
    </source>
</evidence>
<evidence type="ECO:0000313" key="10">
    <source>
        <dbReference type="Proteomes" id="UP000278036"/>
    </source>
</evidence>
<reference evidence="7 10" key="1">
    <citation type="submission" date="2018-09" db="EMBL/GenBank/DDBJ databases">
        <title>Roseomonas sp. nov., isolated from feces of Tibetan antelopes in the Qinghai-Tibet plateau, China.</title>
        <authorList>
            <person name="Tian Z."/>
        </authorList>
    </citation>
    <scope>NUCLEOTIDE SEQUENCE [LARGE SCALE GENOMIC DNA]</scope>
    <source>
        <strain evidence="8 9">Z23</strain>
        <strain evidence="7 10">Z24</strain>
    </source>
</reference>
<keyword evidence="2" id="KW-0645">Protease</keyword>
<dbReference type="InterPro" id="IPR011049">
    <property type="entry name" value="Serralysin-like_metalloprot_C"/>
</dbReference>
<sequence length="722" mass="76777">MALTTIKPESGNQFVDAFINNGRHYVNPNGAEPTMDAPFVINYYFDKLPGNINPTTGAGTAYDWRPFEMQAWEKAVQGWAHVANVTFNRVYTAEEALFRERLQDQVTAGGTVSASHSLPSANPNAQSMGTYNFEAVNVRQWTPDQLEPGGNFYRTMIHEVGHGLGLKHPHDGGSGEYAGNYFPGIDSTMTSAERQRSLGVLELNHMFGSVMSYIHGYEFDDQGHVQLVPTRQRPVADDFFLDHGFAAAPMAYDIAAIQYLYGANMNYRTENNVYILPDSNDPRPFVRGEPNEAGVPESIIYQPDTAYWESIWDAGGVDEIRYDVMDADGNAVAGKRNVIIDLTPATLDMSETGYGVLSYAAFVGGGYTIANGVVIENATGGDGNDTLKGNFANNVILGRGGDDTITATGGLDTVDGGAGFDRLIFSGMGRGDVTVSLGLAEGRSSIGWSAADVTTFTSIERAEMVDARVEYTAASDAALVDRLYNALLGREGDGLGAARWTAMVEQGMSKVALADAFLNSAEGSSALGALDDAGFVRKIYSSVLGREAGEEEVSARVQSLAAGATRGELVADVATAAEALSADTGGASSGVLVANYNVLLAARAYEAALGRSGEVSGLQFHAQNIASGAFNEKSYADAFVNSDEFTQLYGSQSNSDFIASLYSNALGREADADGAAFWNSFLEGGGSRGQAVQGFLDAQESQLILADLADNGLSFRQDLVLG</sequence>
<dbReference type="InterPro" id="IPR038255">
    <property type="entry name" value="PBS_linker_sf"/>
</dbReference>
<evidence type="ECO:0000313" key="9">
    <source>
        <dbReference type="Proteomes" id="UP000274097"/>
    </source>
</evidence>
<evidence type="ECO:0000256" key="5">
    <source>
        <dbReference type="ARBA" id="ARBA00022833"/>
    </source>
</evidence>
<dbReference type="Pfam" id="PF00353">
    <property type="entry name" value="HemolysinCabind"/>
    <property type="match status" value="1"/>
</dbReference>
<evidence type="ECO:0000313" key="7">
    <source>
        <dbReference type="EMBL" id="RKK03671.1"/>
    </source>
</evidence>
<accession>A0A3A9JE64</accession>
<name>A0A3A9JE64_9PROT</name>
<evidence type="ECO:0000256" key="1">
    <source>
        <dbReference type="ARBA" id="ARBA00009490"/>
    </source>
</evidence>
<evidence type="ECO:0000313" key="8">
    <source>
        <dbReference type="EMBL" id="RMI20187.1"/>
    </source>
</evidence>
<gene>
    <name evidence="7" type="ORF">D6Z83_13435</name>
    <name evidence="8" type="ORF">EBE87_17060</name>
</gene>
<organism evidence="7 10">
    <name type="scientific">Teichococcus wenyumeiae</name>
    <dbReference type="NCBI Taxonomy" id="2478470"/>
    <lineage>
        <taxon>Bacteria</taxon>
        <taxon>Pseudomonadati</taxon>
        <taxon>Pseudomonadota</taxon>
        <taxon>Alphaproteobacteria</taxon>
        <taxon>Acetobacterales</taxon>
        <taxon>Roseomonadaceae</taxon>
        <taxon>Roseomonas</taxon>
    </lineage>
</organism>
<dbReference type="GO" id="GO:0031012">
    <property type="term" value="C:extracellular matrix"/>
    <property type="evidence" value="ECO:0007669"/>
    <property type="project" value="InterPro"/>
</dbReference>
<proteinExistence type="inferred from homology"/>
<dbReference type="InterPro" id="IPR006026">
    <property type="entry name" value="Peptidase_Metallo"/>
</dbReference>
<keyword evidence="9" id="KW-1185">Reference proteome</keyword>
<evidence type="ECO:0000259" key="6">
    <source>
        <dbReference type="SMART" id="SM00235"/>
    </source>
</evidence>
<dbReference type="AlphaFoldDB" id="A0A3A9JE64"/>
<dbReference type="Pfam" id="PF00413">
    <property type="entry name" value="Peptidase_M10"/>
    <property type="match status" value="1"/>
</dbReference>
<dbReference type="Gene3D" id="1.10.3130.20">
    <property type="entry name" value="Phycobilisome linker domain"/>
    <property type="match status" value="1"/>
</dbReference>
<dbReference type="InterPro" id="IPR025282">
    <property type="entry name" value="DUF4214"/>
</dbReference>
<dbReference type="GO" id="GO:0004222">
    <property type="term" value="F:metalloendopeptidase activity"/>
    <property type="evidence" value="ECO:0007669"/>
    <property type="project" value="InterPro"/>
</dbReference>
<protein>
    <submittedName>
        <fullName evidence="7">DUF4214 domain-containing protein</fullName>
    </submittedName>
</protein>
<dbReference type="Gene3D" id="2.150.10.10">
    <property type="entry name" value="Serralysin-like metalloprotease, C-terminal"/>
    <property type="match status" value="1"/>
</dbReference>
<dbReference type="Proteomes" id="UP000274097">
    <property type="component" value="Unassembled WGS sequence"/>
</dbReference>
<dbReference type="GO" id="GO:0008270">
    <property type="term" value="F:zinc ion binding"/>
    <property type="evidence" value="ECO:0007669"/>
    <property type="project" value="InterPro"/>
</dbReference>
<dbReference type="GO" id="GO:0006508">
    <property type="term" value="P:proteolysis"/>
    <property type="evidence" value="ECO:0007669"/>
    <property type="project" value="UniProtKB-KW"/>
</dbReference>
<keyword evidence="3" id="KW-0479">Metal-binding</keyword>
<keyword evidence="4" id="KW-0378">Hydrolase</keyword>
<dbReference type="Proteomes" id="UP000278036">
    <property type="component" value="Unassembled WGS sequence"/>
</dbReference>
<dbReference type="EMBL" id="RAQU01000075">
    <property type="protein sequence ID" value="RKK03671.1"/>
    <property type="molecule type" value="Genomic_DNA"/>
</dbReference>
<feature type="domain" description="Peptidase metallopeptidase" evidence="6">
    <location>
        <begin position="31"/>
        <end position="209"/>
    </location>
</feature>
<dbReference type="GO" id="GO:0005615">
    <property type="term" value="C:extracellular space"/>
    <property type="evidence" value="ECO:0007669"/>
    <property type="project" value="InterPro"/>
</dbReference>
<dbReference type="Gene3D" id="3.40.390.10">
    <property type="entry name" value="Collagenase (Catalytic Domain)"/>
    <property type="match status" value="1"/>
</dbReference>
<dbReference type="InterPro" id="IPR001818">
    <property type="entry name" value="Pept_M10_metallopeptidase"/>
</dbReference>
<evidence type="ECO:0000256" key="4">
    <source>
        <dbReference type="ARBA" id="ARBA00022801"/>
    </source>
</evidence>
<comment type="caution">
    <text evidence="7">The sequence shown here is derived from an EMBL/GenBank/DDBJ whole genome shotgun (WGS) entry which is preliminary data.</text>
</comment>
<dbReference type="InterPro" id="IPR024079">
    <property type="entry name" value="MetalloPept_cat_dom_sf"/>
</dbReference>
<dbReference type="Pfam" id="PF13946">
    <property type="entry name" value="DUF4214"/>
    <property type="match status" value="2"/>
</dbReference>